<organism evidence="3 4">
    <name type="scientific">Catellatospora methionotrophica</name>
    <dbReference type="NCBI Taxonomy" id="121620"/>
    <lineage>
        <taxon>Bacteria</taxon>
        <taxon>Bacillati</taxon>
        <taxon>Actinomycetota</taxon>
        <taxon>Actinomycetes</taxon>
        <taxon>Micromonosporales</taxon>
        <taxon>Micromonosporaceae</taxon>
        <taxon>Catellatospora</taxon>
    </lineage>
</organism>
<evidence type="ECO:0000313" key="3">
    <source>
        <dbReference type="EMBL" id="GIG17738.1"/>
    </source>
</evidence>
<comment type="caution">
    <text evidence="3">The sequence shown here is derived from an EMBL/GenBank/DDBJ whole genome shotgun (WGS) entry which is preliminary data.</text>
</comment>
<dbReference type="EMBL" id="BONJ01000035">
    <property type="protein sequence ID" value="GIG17738.1"/>
    <property type="molecule type" value="Genomic_DNA"/>
</dbReference>
<accession>A0A8J3LB79</accession>
<dbReference type="Proteomes" id="UP000660339">
    <property type="component" value="Unassembled WGS sequence"/>
</dbReference>
<sequence length="204" mass="22630">MHYLCRVNFDAYARTAVDLVNAPLDDLSQLRAVLPGPDWMCEDATERDLQAFRKAQRRLREVFEHGAHGREREAVEELNSLLEAHPVHPRISGHESGNWHIHVTSRGSAVSAEYLAGAVWGLSVWLCEYGSARFGVCADDRCGNVYLDTSSNNCRRFCSERCATRSHVAAHRARKKAAVSELASHSKAQLKPTVPAQPTLTPVG</sequence>
<protein>
    <recommendedName>
        <fullName evidence="2">Zinc finger CGNR domain-containing protein</fullName>
    </recommendedName>
</protein>
<name>A0A8J3LB79_9ACTN</name>
<dbReference type="Pfam" id="PF07336">
    <property type="entry name" value="ABATE"/>
    <property type="match status" value="1"/>
</dbReference>
<dbReference type="PANTHER" id="PTHR35525">
    <property type="entry name" value="BLL6575 PROTEIN"/>
    <property type="match status" value="1"/>
</dbReference>
<gene>
    <name evidence="3" type="ORF">Cme02nite_60700</name>
</gene>
<dbReference type="Gene3D" id="1.10.3300.10">
    <property type="entry name" value="Jann2411-like domain"/>
    <property type="match status" value="1"/>
</dbReference>
<dbReference type="Pfam" id="PF11706">
    <property type="entry name" value="zf-CGNR"/>
    <property type="match status" value="1"/>
</dbReference>
<proteinExistence type="predicted"/>
<evidence type="ECO:0000256" key="1">
    <source>
        <dbReference type="SAM" id="MobiDB-lite"/>
    </source>
</evidence>
<dbReference type="AlphaFoldDB" id="A0A8J3LB79"/>
<reference evidence="3" key="1">
    <citation type="submission" date="2021-01" db="EMBL/GenBank/DDBJ databases">
        <title>Whole genome shotgun sequence of Catellatospora methionotrophica NBRC 14553.</title>
        <authorList>
            <person name="Komaki H."/>
            <person name="Tamura T."/>
        </authorList>
    </citation>
    <scope>NUCLEOTIDE SEQUENCE</scope>
    <source>
        <strain evidence="3">NBRC 14553</strain>
    </source>
</reference>
<feature type="region of interest" description="Disordered" evidence="1">
    <location>
        <begin position="182"/>
        <end position="204"/>
    </location>
</feature>
<dbReference type="InterPro" id="IPR010852">
    <property type="entry name" value="ABATE"/>
</dbReference>
<dbReference type="SUPFAM" id="SSF160904">
    <property type="entry name" value="Jann2411-like"/>
    <property type="match status" value="1"/>
</dbReference>
<dbReference type="InterPro" id="IPR023286">
    <property type="entry name" value="ABATE_dom_sf"/>
</dbReference>
<dbReference type="InterPro" id="IPR021005">
    <property type="entry name" value="Znf_CGNR"/>
</dbReference>
<evidence type="ECO:0000313" key="4">
    <source>
        <dbReference type="Proteomes" id="UP000660339"/>
    </source>
</evidence>
<evidence type="ECO:0000259" key="2">
    <source>
        <dbReference type="Pfam" id="PF11706"/>
    </source>
</evidence>
<dbReference type="PANTHER" id="PTHR35525:SF3">
    <property type="entry name" value="BLL6575 PROTEIN"/>
    <property type="match status" value="1"/>
</dbReference>
<feature type="domain" description="Zinc finger CGNR" evidence="2">
    <location>
        <begin position="133"/>
        <end position="175"/>
    </location>
</feature>
<keyword evidence="4" id="KW-1185">Reference proteome</keyword>